<evidence type="ECO:0000313" key="2">
    <source>
        <dbReference type="EMBL" id="KUM45971.1"/>
    </source>
</evidence>
<sequence length="64" mass="6888">MLLGMAIGTPGMALVQHMALDMAFALRRQMLDRALTILGMTSLGMLGISICGICFLHPCFLCCL</sequence>
<accession>A0A101LV86</accession>
<name>A0A101LV86_PICGL</name>
<proteinExistence type="predicted"/>
<keyword evidence="1" id="KW-1133">Transmembrane helix</keyword>
<comment type="caution">
    <text evidence="2">The sequence shown here is derived from an EMBL/GenBank/DDBJ whole genome shotgun (WGS) entry which is preliminary data.</text>
</comment>
<keyword evidence="2" id="KW-0496">Mitochondrion</keyword>
<feature type="transmembrane region" description="Helical" evidence="1">
    <location>
        <begin position="37"/>
        <end position="58"/>
    </location>
</feature>
<gene>
    <name evidence="2" type="ORF">ABT39_MTgene2074</name>
</gene>
<protein>
    <submittedName>
        <fullName evidence="2">Uncharacterized protein</fullName>
    </submittedName>
</protein>
<reference evidence="2" key="1">
    <citation type="journal article" date="2015" name="Genome Biol. Evol.">
        <title>Organellar Genomes of White Spruce (Picea glauca): Assembly and Annotation.</title>
        <authorList>
            <person name="Jackman S.D."/>
            <person name="Warren R.L."/>
            <person name="Gibb E.A."/>
            <person name="Vandervalk B.P."/>
            <person name="Mohamadi H."/>
            <person name="Chu J."/>
            <person name="Raymond A."/>
            <person name="Pleasance S."/>
            <person name="Coope R."/>
            <person name="Wildung M.R."/>
            <person name="Ritland C.E."/>
            <person name="Bousquet J."/>
            <person name="Jones S.J."/>
            <person name="Bohlmann J."/>
            <person name="Birol I."/>
        </authorList>
    </citation>
    <scope>NUCLEOTIDE SEQUENCE [LARGE SCALE GENOMIC DNA]</scope>
    <source>
        <tissue evidence="2">Flushing bud</tissue>
    </source>
</reference>
<organism evidence="2">
    <name type="scientific">Picea glauca</name>
    <name type="common">White spruce</name>
    <name type="synonym">Pinus glauca</name>
    <dbReference type="NCBI Taxonomy" id="3330"/>
    <lineage>
        <taxon>Eukaryota</taxon>
        <taxon>Viridiplantae</taxon>
        <taxon>Streptophyta</taxon>
        <taxon>Embryophyta</taxon>
        <taxon>Tracheophyta</taxon>
        <taxon>Spermatophyta</taxon>
        <taxon>Pinopsida</taxon>
        <taxon>Pinidae</taxon>
        <taxon>Conifers I</taxon>
        <taxon>Pinales</taxon>
        <taxon>Pinaceae</taxon>
        <taxon>Picea</taxon>
    </lineage>
</organism>
<dbReference type="EMBL" id="LKAM01000014">
    <property type="protein sequence ID" value="KUM45971.1"/>
    <property type="molecule type" value="Genomic_DNA"/>
</dbReference>
<evidence type="ECO:0000256" key="1">
    <source>
        <dbReference type="SAM" id="Phobius"/>
    </source>
</evidence>
<keyword evidence="1" id="KW-0472">Membrane</keyword>
<geneLocation type="mitochondrion" evidence="2"/>
<keyword evidence="1" id="KW-0812">Transmembrane</keyword>
<dbReference type="AlphaFoldDB" id="A0A101LV86"/>